<proteinExistence type="predicted"/>
<comment type="caution">
    <text evidence="1">The sequence shown here is derived from an EMBL/GenBank/DDBJ whole genome shotgun (WGS) entry which is preliminary data.</text>
</comment>
<keyword evidence="2" id="KW-1185">Reference proteome</keyword>
<dbReference type="Proteomes" id="UP001597399">
    <property type="component" value="Unassembled WGS sequence"/>
</dbReference>
<evidence type="ECO:0000313" key="2">
    <source>
        <dbReference type="Proteomes" id="UP001597399"/>
    </source>
</evidence>
<gene>
    <name evidence="1" type="ORF">ACFSUE_02350</name>
</gene>
<sequence length="100" mass="11223">MFSVDGTEYTLKYNTKKVKTIETVTKTSIVGEITKNNGVMPYATLEALFSFALVEETTGSPVRQKQAAEMFEKVVQENGLISVNMALVEKLQDDMAFMFR</sequence>
<organism evidence="1 2">
    <name type="scientific">Sporolactobacillus shoreicorticis</name>
    <dbReference type="NCBI Taxonomy" id="1923877"/>
    <lineage>
        <taxon>Bacteria</taxon>
        <taxon>Bacillati</taxon>
        <taxon>Bacillota</taxon>
        <taxon>Bacilli</taxon>
        <taxon>Bacillales</taxon>
        <taxon>Sporolactobacillaceae</taxon>
        <taxon>Sporolactobacillus</taxon>
    </lineage>
</organism>
<protein>
    <submittedName>
        <fullName evidence="1">Segregation and condensation protein B</fullName>
    </submittedName>
</protein>
<name>A0ABW5RYH0_9BACL</name>
<accession>A0ABW5RYH0</accession>
<reference evidence="2" key="1">
    <citation type="journal article" date="2019" name="Int. J. Syst. Evol. Microbiol.">
        <title>The Global Catalogue of Microorganisms (GCM) 10K type strain sequencing project: providing services to taxonomists for standard genome sequencing and annotation.</title>
        <authorList>
            <consortium name="The Broad Institute Genomics Platform"/>
            <consortium name="The Broad Institute Genome Sequencing Center for Infectious Disease"/>
            <person name="Wu L."/>
            <person name="Ma J."/>
        </authorList>
    </citation>
    <scope>NUCLEOTIDE SEQUENCE [LARGE SCALE GENOMIC DNA]</scope>
    <source>
        <strain evidence="2">TISTR 2466</strain>
    </source>
</reference>
<dbReference type="EMBL" id="JBHUMQ010000003">
    <property type="protein sequence ID" value="MFD2692486.1"/>
    <property type="molecule type" value="Genomic_DNA"/>
</dbReference>
<evidence type="ECO:0000313" key="1">
    <source>
        <dbReference type="EMBL" id="MFD2692486.1"/>
    </source>
</evidence>
<dbReference type="RefSeq" id="WP_381530758.1">
    <property type="nucleotide sequence ID" value="NZ_JBHUMQ010000003.1"/>
</dbReference>